<reference evidence="1 2" key="1">
    <citation type="journal article" date="2014" name="Genome Announc.">
        <title>Draft Genome Sequence of the Agar-Degrading Bacterium Catenovulum sp. Strain DS-2, Isolated from Intestines of Haliotis diversicolor.</title>
        <authorList>
            <person name="Shan D."/>
            <person name="Li X."/>
            <person name="Gu Z."/>
            <person name="Wei G."/>
            <person name="Gao Z."/>
            <person name="Shao Z."/>
        </authorList>
    </citation>
    <scope>NUCLEOTIDE SEQUENCE [LARGE SCALE GENOMIC DNA]</scope>
    <source>
        <strain evidence="1 2">DS-2</strain>
    </source>
</reference>
<protein>
    <submittedName>
        <fullName evidence="1">SapC-like protein</fullName>
    </submittedName>
</protein>
<evidence type="ECO:0000313" key="2">
    <source>
        <dbReference type="Proteomes" id="UP000019276"/>
    </source>
</evidence>
<dbReference type="Pfam" id="PF07277">
    <property type="entry name" value="SapC"/>
    <property type="match status" value="1"/>
</dbReference>
<name>W7QHY0_9ALTE</name>
<sequence length="252" mass="28841">MIMIEFTSVHTPKLVALNPAEHRKLRMLVDKIELHNAQQHMAPAMFSEYVRLAANYPIVLSKNEHTGQFTTNVLFGLEQNENLFWDKNQWQAAYTPMQVRRQPFFIGQEPNEAEPSKPKYVLCIDENSPALSFEQGEVLFDENGEQTEVFKQSYQVISDILKDEPITQDFVHHLVQLDLIEPMNLDIVLDNQQKLQVNGLYTISNEGLSMLKAAELAMLNDKGYLSACFALAHSVAQIHTLIQLKNRRVQSS</sequence>
<keyword evidence="2" id="KW-1185">Reference proteome</keyword>
<dbReference type="STRING" id="1328313.DS2_03195"/>
<accession>W7QHY0</accession>
<dbReference type="EMBL" id="ARZY01000004">
    <property type="protein sequence ID" value="EWH11481.1"/>
    <property type="molecule type" value="Genomic_DNA"/>
</dbReference>
<comment type="caution">
    <text evidence="1">The sequence shown here is derived from an EMBL/GenBank/DDBJ whole genome shotgun (WGS) entry which is preliminary data.</text>
</comment>
<dbReference type="AlphaFoldDB" id="W7QHY0"/>
<organism evidence="1 2">
    <name type="scientific">Catenovulum agarivorans DS-2</name>
    <dbReference type="NCBI Taxonomy" id="1328313"/>
    <lineage>
        <taxon>Bacteria</taxon>
        <taxon>Pseudomonadati</taxon>
        <taxon>Pseudomonadota</taxon>
        <taxon>Gammaproteobacteria</taxon>
        <taxon>Alteromonadales</taxon>
        <taxon>Alteromonadaceae</taxon>
        <taxon>Catenovulum</taxon>
    </lineage>
</organism>
<dbReference type="eggNOG" id="COG1262">
    <property type="taxonomic scope" value="Bacteria"/>
</dbReference>
<proteinExistence type="predicted"/>
<gene>
    <name evidence="1" type="ORF">DS2_03195</name>
</gene>
<evidence type="ECO:0000313" key="1">
    <source>
        <dbReference type="EMBL" id="EWH11481.1"/>
    </source>
</evidence>
<dbReference type="Proteomes" id="UP000019276">
    <property type="component" value="Unassembled WGS sequence"/>
</dbReference>
<dbReference type="InterPro" id="IPR010836">
    <property type="entry name" value="SapC"/>
</dbReference>